<keyword evidence="4" id="KW-0677">Repeat</keyword>
<evidence type="ECO:0000256" key="12">
    <source>
        <dbReference type="SAM" id="Phobius"/>
    </source>
</evidence>
<feature type="transmembrane region" description="Helical" evidence="12">
    <location>
        <begin position="739"/>
        <end position="761"/>
    </location>
</feature>
<dbReference type="GO" id="GO:0005886">
    <property type="term" value="C:plasma membrane"/>
    <property type="evidence" value="ECO:0007669"/>
    <property type="project" value="TreeGrafter"/>
</dbReference>
<evidence type="ECO:0000256" key="5">
    <source>
        <dbReference type="ARBA" id="ARBA00022889"/>
    </source>
</evidence>
<dbReference type="InterPro" id="IPR003598">
    <property type="entry name" value="Ig_sub2"/>
</dbReference>
<feature type="domain" description="Fibronectin type-III" evidence="14">
    <location>
        <begin position="620"/>
        <end position="726"/>
    </location>
</feature>
<dbReference type="SUPFAM" id="SSF48726">
    <property type="entry name" value="Immunoglobulin"/>
    <property type="match status" value="5"/>
</dbReference>
<keyword evidence="3" id="KW-0732">Signal</keyword>
<feature type="region of interest" description="Disordered" evidence="11">
    <location>
        <begin position="780"/>
        <end position="806"/>
    </location>
</feature>
<dbReference type="PROSITE" id="PS50853">
    <property type="entry name" value="FN3"/>
    <property type="match status" value="2"/>
</dbReference>
<dbReference type="InterPro" id="IPR003961">
    <property type="entry name" value="FN3_dom"/>
</dbReference>
<feature type="compositionally biased region" description="Basic and acidic residues" evidence="11">
    <location>
        <begin position="780"/>
        <end position="797"/>
    </location>
</feature>
<dbReference type="SUPFAM" id="SSF49265">
    <property type="entry name" value="Fibronectin type III"/>
    <property type="match status" value="1"/>
</dbReference>
<dbReference type="PANTHER" id="PTHR45080">
    <property type="entry name" value="CONTACTIN 5"/>
    <property type="match status" value="1"/>
</dbReference>
<protein>
    <recommendedName>
        <fullName evidence="17">Fasciclin-2</fullName>
    </recommendedName>
</protein>
<keyword evidence="7 12" id="KW-0472">Membrane</keyword>
<proteinExistence type="predicted"/>
<dbReference type="Pfam" id="PF00041">
    <property type="entry name" value="fn3"/>
    <property type="match status" value="2"/>
</dbReference>
<feature type="domain" description="Ig-like" evidence="13">
    <location>
        <begin position="407"/>
        <end position="500"/>
    </location>
</feature>
<keyword evidence="8" id="KW-1015">Disulfide bond</keyword>
<keyword evidence="9" id="KW-0325">Glycoprotein</keyword>
<feature type="domain" description="Ig-like" evidence="13">
    <location>
        <begin position="16"/>
        <end position="115"/>
    </location>
</feature>
<dbReference type="AlphaFoldDB" id="A0AA38MKC6"/>
<dbReference type="GO" id="GO:0007156">
    <property type="term" value="P:homophilic cell adhesion via plasma membrane adhesion molecules"/>
    <property type="evidence" value="ECO:0007669"/>
    <property type="project" value="TreeGrafter"/>
</dbReference>
<dbReference type="InterPro" id="IPR036116">
    <property type="entry name" value="FN3_sf"/>
</dbReference>
<dbReference type="InterPro" id="IPR013151">
    <property type="entry name" value="Immunoglobulin_dom"/>
</dbReference>
<dbReference type="InterPro" id="IPR007110">
    <property type="entry name" value="Ig-like_dom"/>
</dbReference>
<dbReference type="CDD" id="cd00096">
    <property type="entry name" value="Ig"/>
    <property type="match status" value="1"/>
</dbReference>
<organism evidence="15 16">
    <name type="scientific">Zophobas morio</name>
    <dbReference type="NCBI Taxonomy" id="2755281"/>
    <lineage>
        <taxon>Eukaryota</taxon>
        <taxon>Metazoa</taxon>
        <taxon>Ecdysozoa</taxon>
        <taxon>Arthropoda</taxon>
        <taxon>Hexapoda</taxon>
        <taxon>Insecta</taxon>
        <taxon>Pterygota</taxon>
        <taxon>Neoptera</taxon>
        <taxon>Endopterygota</taxon>
        <taxon>Coleoptera</taxon>
        <taxon>Polyphaga</taxon>
        <taxon>Cucujiformia</taxon>
        <taxon>Tenebrionidae</taxon>
        <taxon>Zophobas</taxon>
    </lineage>
</organism>
<evidence type="ECO:0000313" key="16">
    <source>
        <dbReference type="Proteomes" id="UP001168821"/>
    </source>
</evidence>
<dbReference type="SMART" id="SM00060">
    <property type="entry name" value="FN3"/>
    <property type="match status" value="2"/>
</dbReference>
<dbReference type="GO" id="GO:0008046">
    <property type="term" value="F:axon guidance receptor activity"/>
    <property type="evidence" value="ECO:0007669"/>
    <property type="project" value="TreeGrafter"/>
</dbReference>
<evidence type="ECO:0000256" key="6">
    <source>
        <dbReference type="ARBA" id="ARBA00022989"/>
    </source>
</evidence>
<evidence type="ECO:0000259" key="14">
    <source>
        <dbReference type="PROSITE" id="PS50853"/>
    </source>
</evidence>
<feature type="domain" description="Fibronectin type-III" evidence="14">
    <location>
        <begin position="504"/>
        <end position="602"/>
    </location>
</feature>
<dbReference type="SMART" id="SM00408">
    <property type="entry name" value="IGc2"/>
    <property type="match status" value="5"/>
</dbReference>
<dbReference type="GO" id="GO:0050808">
    <property type="term" value="P:synapse organization"/>
    <property type="evidence" value="ECO:0007669"/>
    <property type="project" value="TreeGrafter"/>
</dbReference>
<comment type="caution">
    <text evidence="15">The sequence shown here is derived from an EMBL/GenBank/DDBJ whole genome shotgun (WGS) entry which is preliminary data.</text>
</comment>
<evidence type="ECO:0000256" key="10">
    <source>
        <dbReference type="ARBA" id="ARBA00023319"/>
    </source>
</evidence>
<keyword evidence="5" id="KW-0130">Cell adhesion</keyword>
<evidence type="ECO:0000256" key="2">
    <source>
        <dbReference type="ARBA" id="ARBA00022692"/>
    </source>
</evidence>
<dbReference type="Gene3D" id="2.60.40.10">
    <property type="entry name" value="Immunoglobulins"/>
    <property type="match status" value="7"/>
</dbReference>
<dbReference type="EMBL" id="JALNTZ010000003">
    <property type="protein sequence ID" value="KAJ3659169.1"/>
    <property type="molecule type" value="Genomic_DNA"/>
</dbReference>
<keyword evidence="2 12" id="KW-0812">Transmembrane</keyword>
<dbReference type="InterPro" id="IPR013783">
    <property type="entry name" value="Ig-like_fold"/>
</dbReference>
<comment type="subcellular location">
    <subcellularLocation>
        <location evidence="1">Membrane</location>
        <topology evidence="1">Single-pass membrane protein</topology>
    </subcellularLocation>
</comment>
<dbReference type="InterPro" id="IPR036179">
    <property type="entry name" value="Ig-like_dom_sf"/>
</dbReference>
<evidence type="ECO:0000256" key="1">
    <source>
        <dbReference type="ARBA" id="ARBA00004167"/>
    </source>
</evidence>
<evidence type="ECO:0000256" key="4">
    <source>
        <dbReference type="ARBA" id="ARBA00022737"/>
    </source>
</evidence>
<evidence type="ECO:0000256" key="11">
    <source>
        <dbReference type="SAM" id="MobiDB-lite"/>
    </source>
</evidence>
<evidence type="ECO:0000256" key="8">
    <source>
        <dbReference type="ARBA" id="ARBA00023157"/>
    </source>
</evidence>
<evidence type="ECO:0000256" key="9">
    <source>
        <dbReference type="ARBA" id="ARBA00023180"/>
    </source>
</evidence>
<dbReference type="FunFam" id="2.60.40.10:FF:000107">
    <property type="entry name" value="Myosin, light chain kinase a"/>
    <property type="match status" value="1"/>
</dbReference>
<keyword evidence="16" id="KW-1185">Reference proteome</keyword>
<feature type="domain" description="Ig-like" evidence="13">
    <location>
        <begin position="120"/>
        <end position="190"/>
    </location>
</feature>
<reference evidence="15" key="1">
    <citation type="journal article" date="2023" name="G3 (Bethesda)">
        <title>Whole genome assemblies of Zophobas morio and Tenebrio molitor.</title>
        <authorList>
            <person name="Kaur S."/>
            <person name="Stinson S.A."/>
            <person name="diCenzo G.C."/>
        </authorList>
    </citation>
    <scope>NUCLEOTIDE SEQUENCE</scope>
    <source>
        <strain evidence="15">QUZm001</strain>
    </source>
</reference>
<accession>A0AA38MKC6</accession>
<dbReference type="PRINTS" id="PR01838">
    <property type="entry name" value="NCAMFAMILY"/>
</dbReference>
<keyword evidence="6 12" id="KW-1133">Transmembrane helix</keyword>
<feature type="domain" description="Ig-like" evidence="13">
    <location>
        <begin position="211"/>
        <end position="298"/>
    </location>
</feature>
<dbReference type="GO" id="GO:0043025">
    <property type="term" value="C:neuronal cell body"/>
    <property type="evidence" value="ECO:0007669"/>
    <property type="project" value="TreeGrafter"/>
</dbReference>
<dbReference type="Pfam" id="PF00047">
    <property type="entry name" value="ig"/>
    <property type="match status" value="1"/>
</dbReference>
<dbReference type="InterPro" id="IPR003599">
    <property type="entry name" value="Ig_sub"/>
</dbReference>
<dbReference type="PANTHER" id="PTHR45080:SF33">
    <property type="entry name" value="IG-LIKE DOMAIN-CONTAINING PROTEIN"/>
    <property type="match status" value="1"/>
</dbReference>
<gene>
    <name evidence="15" type="ORF">Zmor_010873</name>
</gene>
<sequence>MLQCNVVSAVYAETQPKLDIQPNTGVISKQIGASLALTCKPNVQDPTLISQLEWRDSKNRRIENTNRANPIYVQSIGDEPGLVLIFQKLDESHAGNYTCSANYASEELKSTVTVNTFVDITFVDAPESQFPKAGEDYLVKCKVQGNPTPFVDWNKDGKTMVSSERYIVQNEGLLIKNVKESDDGVYMCTAFVLHTGQFKMRSIKVEVIIPPTIKPMERVSVIEGETTWTKCVATGKPPPTYTWIKLRNSEDLSKSSRFDVKKNTGDLIISKVEFNDDGDYKCTAQNQAGFAESTVKIDVLVKPRIFELRNVTAPVGEPTQLICKVRGRPLPKVVFRKRSSKEPFSIGSHQGNRIILEEKQNERDSEVYGTLIINKLNRTDDGLYECIAENKAGTGYKNGHITVEFGPTFERTKELHRTAWAWLNHPGNLTCIPEAIPNATIVWKRNGIQIESANQNFKIEGNGPISHLIVKPYNDPGFFGKYECIATNKHGSVSHPLELKEAKKPEHLQQIKAQSITATTIKWSLTPPIHFDTLPIRTFTVRYRPEQDVSWDYARNHTWSFQAPYILENLIPERTYHFQFAATNDVGFGPWSNGPTITMPRRSEPAEPKIHVPNHSIQDNTSNRQDVIAVSPYADHFELRWQVPNDNGDPIDGYLIRYCVVQKISGEWRDSECSEEIKQSVQYTSYELNSLKPDTVYKIELRAHNTIGSSSPAQIRVKTARGSDPTIPYTNEAPAVTNLAIIGIVVGAVILILIFVDLICFSVNRAGILAFICDRNKSKHHEEDPKLSREDEREPLKSDSQMNGERNMSVEFDGKHVYSKTGEIIGKHSAV</sequence>
<evidence type="ECO:0000256" key="7">
    <source>
        <dbReference type="ARBA" id="ARBA00023136"/>
    </source>
</evidence>
<dbReference type="Pfam" id="PF13927">
    <property type="entry name" value="Ig_3"/>
    <property type="match status" value="1"/>
</dbReference>
<keyword evidence="10" id="KW-0393">Immunoglobulin domain</keyword>
<dbReference type="PROSITE" id="PS50835">
    <property type="entry name" value="IG_LIKE"/>
    <property type="match status" value="5"/>
</dbReference>
<dbReference type="InterPro" id="IPR050958">
    <property type="entry name" value="Cell_Adh-Cytoskel_Orgn"/>
</dbReference>
<feature type="domain" description="Ig-like" evidence="13">
    <location>
        <begin position="303"/>
        <end position="402"/>
    </location>
</feature>
<name>A0AA38MKC6_9CUCU</name>
<dbReference type="Proteomes" id="UP001168821">
    <property type="component" value="Unassembled WGS sequence"/>
</dbReference>
<evidence type="ECO:0000313" key="15">
    <source>
        <dbReference type="EMBL" id="KAJ3659169.1"/>
    </source>
</evidence>
<dbReference type="InterPro" id="IPR009138">
    <property type="entry name" value="Neural_cell_adh"/>
</dbReference>
<evidence type="ECO:0008006" key="17">
    <source>
        <dbReference type="Google" id="ProtNLM"/>
    </source>
</evidence>
<dbReference type="GO" id="GO:0030424">
    <property type="term" value="C:axon"/>
    <property type="evidence" value="ECO:0007669"/>
    <property type="project" value="TreeGrafter"/>
</dbReference>
<evidence type="ECO:0000259" key="13">
    <source>
        <dbReference type="PROSITE" id="PS50835"/>
    </source>
</evidence>
<dbReference type="SMART" id="SM00409">
    <property type="entry name" value="IG"/>
    <property type="match status" value="5"/>
</dbReference>
<dbReference type="InterPro" id="IPR013098">
    <property type="entry name" value="Ig_I-set"/>
</dbReference>
<evidence type="ECO:0000256" key="3">
    <source>
        <dbReference type="ARBA" id="ARBA00022729"/>
    </source>
</evidence>
<dbReference type="Pfam" id="PF07679">
    <property type="entry name" value="I-set"/>
    <property type="match status" value="3"/>
</dbReference>
<dbReference type="CDD" id="cd00063">
    <property type="entry name" value="FN3"/>
    <property type="match status" value="2"/>
</dbReference>
<dbReference type="FunFam" id="2.60.40.10:FF:000032">
    <property type="entry name" value="palladin isoform X1"/>
    <property type="match status" value="1"/>
</dbReference>